<reference evidence="2" key="1">
    <citation type="submission" date="2025-08" db="UniProtKB">
        <authorList>
            <consortium name="RefSeq"/>
        </authorList>
    </citation>
    <scope>IDENTIFICATION</scope>
</reference>
<evidence type="ECO:0000313" key="2">
    <source>
        <dbReference type="RefSeq" id="XP_036361048.1"/>
    </source>
</evidence>
<dbReference type="Proteomes" id="UP000515154">
    <property type="component" value="Linkage group LG8"/>
</dbReference>
<dbReference type="RefSeq" id="XP_036361048.1">
    <property type="nucleotide sequence ID" value="XM_036505155.1"/>
</dbReference>
<evidence type="ECO:0000313" key="1">
    <source>
        <dbReference type="Proteomes" id="UP000515154"/>
    </source>
</evidence>
<name>A0A7E6F0G1_9MOLL</name>
<proteinExistence type="predicted"/>
<keyword evidence="1" id="KW-1185">Reference proteome</keyword>
<gene>
    <name evidence="2" type="primary">LOC118764386</name>
</gene>
<accession>A0A7E6F0G1</accession>
<dbReference type="AlphaFoldDB" id="A0A7E6F0G1"/>
<organism evidence="1 2">
    <name type="scientific">Octopus sinensis</name>
    <name type="common">East Asian common octopus</name>
    <dbReference type="NCBI Taxonomy" id="2607531"/>
    <lineage>
        <taxon>Eukaryota</taxon>
        <taxon>Metazoa</taxon>
        <taxon>Spiralia</taxon>
        <taxon>Lophotrochozoa</taxon>
        <taxon>Mollusca</taxon>
        <taxon>Cephalopoda</taxon>
        <taxon>Coleoidea</taxon>
        <taxon>Octopodiformes</taxon>
        <taxon>Octopoda</taxon>
        <taxon>Incirrata</taxon>
        <taxon>Octopodidae</taxon>
        <taxon>Octopus</taxon>
    </lineage>
</organism>
<sequence>MHYEARLVFLICYLERKFEVECAVHPSPRRVGAIPDEASTICRKSAVHYAKIFEGGFTLLIFGAPITGRAEYKESDFKRLTKSKCLSDKNEITEKTASGAQCGLLCTAHAQCGYFSYCNGACHLHRPFYSEELEDYTCNSSLYILLNENGKHWQKVFEITKNSFERSPIYLYWDILPIKKVEFQLSRPNKTYSLIFNGTGTNSTSWFREDKLISHPLASGTPMKFTFNNNFSMPYFRIDWGITGEFGWMEAQNKNGNYEIKYKTKNKTENRQKVFKMTEKTFYKSPIYLYWDSLPIEKVKLWFSKSDIRYVYTFNGTGTNSTSWCHIDKFIDHTFTSGTPTKFTFNNNFREPHFRVDFQAASSTGGGWMEAQKKSGTHEIYWQREKGKKTYLTHMAVSVILK</sequence>
<protein>
    <submittedName>
        <fullName evidence="2">Uncharacterized protein LOC118764386</fullName>
    </submittedName>
</protein>
<dbReference type="KEGG" id="osn:118764386"/>